<dbReference type="EMBL" id="QEAS01000007">
    <property type="protein sequence ID" value="PWG80733.1"/>
    <property type="molecule type" value="Genomic_DNA"/>
</dbReference>
<dbReference type="GO" id="GO:0004175">
    <property type="term" value="F:endopeptidase activity"/>
    <property type="evidence" value="ECO:0007669"/>
    <property type="project" value="TreeGrafter"/>
</dbReference>
<dbReference type="SUPFAM" id="SSF52096">
    <property type="entry name" value="ClpP/crotonase"/>
    <property type="match status" value="1"/>
</dbReference>
<sequence>MNITGFVRKEVWGLSAVMISSLLIFSSCKKDKHEEPKASGSRSELTADSLFLFAKEVYFWNTSLPSYDAFSPRSYVGSDMEEGLNRELLALTKYAVNTSTGLSFEYNKDDPGEPKYSYVFNTNDANPIASVNPAKSSVDLEGHGNDIGLQVGYYGNQSDYNVRVQAVYPNSPAEKAGMSRGDVITSINNITVGKNFNADQSTLYNAFYTSGSLVSLKGTKRSGTSFSVTLTGIPYQSSPIYKDSVYQAGAKKIGYLAYARFSNEADSKAALASVFDKFASAGVTDLILDLRYNGGGYVSTAQYLLNLIAPTSINGSTMFTEHYNELMQKGQAKILSKLPLRDDNDKIVTQGGRIVTYADQSYSVVRNTYKFAKQGNLNAIGNIVFIVTGNTASASELVINSLKPYFKDAKIIGQRTYGKPVGFFPIRIDKYDVYLASFESRNSEDSGGYYNGLDPNINAADDTRYLLGDLREESLYLAYSYLKNGSMPVGVSSSKGSSVSSSDEKLEELESAKKALPNREFKGMIEDRFRAK</sequence>
<feature type="compositionally biased region" description="Basic and acidic residues" evidence="1">
    <location>
        <begin position="502"/>
        <end position="511"/>
    </location>
</feature>
<proteinExistence type="predicted"/>
<dbReference type="SMART" id="SM00228">
    <property type="entry name" value="PDZ"/>
    <property type="match status" value="1"/>
</dbReference>
<dbReference type="PROSITE" id="PS50106">
    <property type="entry name" value="PDZ"/>
    <property type="match status" value="1"/>
</dbReference>
<dbReference type="InterPro" id="IPR036034">
    <property type="entry name" value="PDZ_sf"/>
</dbReference>
<dbReference type="Gene3D" id="2.30.42.10">
    <property type="match status" value="1"/>
</dbReference>
<dbReference type="RefSeq" id="WP_109415589.1">
    <property type="nucleotide sequence ID" value="NZ_QEAS01000007.1"/>
</dbReference>
<reference evidence="3 4" key="1">
    <citation type="submission" date="2018-04" db="EMBL/GenBank/DDBJ databases">
        <title>Pedobacter chongqingensis sp. nov., isolated from a rottenly hemp rope.</title>
        <authorList>
            <person name="Cai Y."/>
        </authorList>
    </citation>
    <scope>NUCLEOTIDE SEQUENCE [LARGE SCALE GENOMIC DNA]</scope>
    <source>
        <strain evidence="3 4">FJ4-8</strain>
    </source>
</reference>
<dbReference type="PANTHER" id="PTHR32060">
    <property type="entry name" value="TAIL-SPECIFIC PROTEASE"/>
    <property type="match status" value="1"/>
</dbReference>
<dbReference type="GO" id="GO:0007165">
    <property type="term" value="P:signal transduction"/>
    <property type="evidence" value="ECO:0007669"/>
    <property type="project" value="TreeGrafter"/>
</dbReference>
<dbReference type="Proteomes" id="UP000245647">
    <property type="component" value="Unassembled WGS sequence"/>
</dbReference>
<feature type="region of interest" description="Disordered" evidence="1">
    <location>
        <begin position="489"/>
        <end position="511"/>
    </location>
</feature>
<evidence type="ECO:0000313" key="3">
    <source>
        <dbReference type="EMBL" id="PWG80733.1"/>
    </source>
</evidence>
<comment type="caution">
    <text evidence="3">The sequence shown here is derived from an EMBL/GenBank/DDBJ whole genome shotgun (WGS) entry which is preliminary data.</text>
</comment>
<keyword evidence="4" id="KW-1185">Reference proteome</keyword>
<dbReference type="GO" id="GO:0008236">
    <property type="term" value="F:serine-type peptidase activity"/>
    <property type="evidence" value="ECO:0007669"/>
    <property type="project" value="InterPro"/>
</dbReference>
<dbReference type="Pfam" id="PF03572">
    <property type="entry name" value="Peptidase_S41"/>
    <property type="match status" value="1"/>
</dbReference>
<feature type="compositionally biased region" description="Low complexity" evidence="1">
    <location>
        <begin position="490"/>
        <end position="501"/>
    </location>
</feature>
<dbReference type="OrthoDB" id="7168509at2"/>
<dbReference type="Gene3D" id="3.30.750.170">
    <property type="match status" value="1"/>
</dbReference>
<evidence type="ECO:0000313" key="4">
    <source>
        <dbReference type="Proteomes" id="UP000245647"/>
    </source>
</evidence>
<dbReference type="InterPro" id="IPR001478">
    <property type="entry name" value="PDZ"/>
</dbReference>
<feature type="domain" description="PDZ" evidence="2">
    <location>
        <begin position="137"/>
        <end position="222"/>
    </location>
</feature>
<evidence type="ECO:0000256" key="1">
    <source>
        <dbReference type="SAM" id="MobiDB-lite"/>
    </source>
</evidence>
<dbReference type="SUPFAM" id="SSF50156">
    <property type="entry name" value="PDZ domain-like"/>
    <property type="match status" value="1"/>
</dbReference>
<gene>
    <name evidence="3" type="ORF">DDR33_09735</name>
</gene>
<dbReference type="Pfam" id="PF17820">
    <property type="entry name" value="PDZ_6"/>
    <property type="match status" value="1"/>
</dbReference>
<name>A0A2U2PH64_9SPHI</name>
<protein>
    <recommendedName>
        <fullName evidence="2">PDZ domain-containing protein</fullName>
    </recommendedName>
</protein>
<dbReference type="PANTHER" id="PTHR32060:SF30">
    <property type="entry name" value="CARBOXY-TERMINAL PROCESSING PROTEASE CTPA"/>
    <property type="match status" value="1"/>
</dbReference>
<dbReference type="GO" id="GO:0006508">
    <property type="term" value="P:proteolysis"/>
    <property type="evidence" value="ECO:0007669"/>
    <property type="project" value="InterPro"/>
</dbReference>
<dbReference type="Gene3D" id="3.90.226.10">
    <property type="entry name" value="2-enoyl-CoA Hydratase, Chain A, domain 1"/>
    <property type="match status" value="1"/>
</dbReference>
<dbReference type="InterPro" id="IPR029045">
    <property type="entry name" value="ClpP/crotonase-like_dom_sf"/>
</dbReference>
<evidence type="ECO:0000259" key="2">
    <source>
        <dbReference type="PROSITE" id="PS50106"/>
    </source>
</evidence>
<dbReference type="CDD" id="cd07561">
    <property type="entry name" value="Peptidase_S41_CPP_like"/>
    <property type="match status" value="1"/>
</dbReference>
<dbReference type="AlphaFoldDB" id="A0A2U2PH64"/>
<dbReference type="GO" id="GO:0030288">
    <property type="term" value="C:outer membrane-bounded periplasmic space"/>
    <property type="evidence" value="ECO:0007669"/>
    <property type="project" value="TreeGrafter"/>
</dbReference>
<accession>A0A2U2PH64</accession>
<dbReference type="InterPro" id="IPR041489">
    <property type="entry name" value="PDZ_6"/>
</dbReference>
<dbReference type="InterPro" id="IPR005151">
    <property type="entry name" value="Tail-specific_protease"/>
</dbReference>
<organism evidence="3 4">
    <name type="scientific">Pararcticibacter amylolyticus</name>
    <dbReference type="NCBI Taxonomy" id="2173175"/>
    <lineage>
        <taxon>Bacteria</taxon>
        <taxon>Pseudomonadati</taxon>
        <taxon>Bacteroidota</taxon>
        <taxon>Sphingobacteriia</taxon>
        <taxon>Sphingobacteriales</taxon>
        <taxon>Sphingobacteriaceae</taxon>
        <taxon>Pararcticibacter</taxon>
    </lineage>
</organism>